<evidence type="ECO:0008006" key="3">
    <source>
        <dbReference type="Google" id="ProtNLM"/>
    </source>
</evidence>
<proteinExistence type="predicted"/>
<comment type="caution">
    <text evidence="1">The sequence shown here is derived from an EMBL/GenBank/DDBJ whole genome shotgun (WGS) entry which is preliminary data.</text>
</comment>
<evidence type="ECO:0000313" key="2">
    <source>
        <dbReference type="Proteomes" id="UP001595952"/>
    </source>
</evidence>
<organism evidence="1 2">
    <name type="scientific">Deinococcus hohokamensis</name>
    <dbReference type="NCBI Taxonomy" id="309883"/>
    <lineage>
        <taxon>Bacteria</taxon>
        <taxon>Thermotogati</taxon>
        <taxon>Deinococcota</taxon>
        <taxon>Deinococci</taxon>
        <taxon>Deinococcales</taxon>
        <taxon>Deinococcaceae</taxon>
        <taxon>Deinococcus</taxon>
    </lineage>
</organism>
<accession>A0ABV9I9F5</accession>
<dbReference type="Proteomes" id="UP001595952">
    <property type="component" value="Unassembled WGS sequence"/>
</dbReference>
<dbReference type="EMBL" id="JBHSEI010000006">
    <property type="protein sequence ID" value="MFC4638551.1"/>
    <property type="molecule type" value="Genomic_DNA"/>
</dbReference>
<reference evidence="2" key="1">
    <citation type="journal article" date="2019" name="Int. J. Syst. Evol. Microbiol.">
        <title>The Global Catalogue of Microorganisms (GCM) 10K type strain sequencing project: providing services to taxonomists for standard genome sequencing and annotation.</title>
        <authorList>
            <consortium name="The Broad Institute Genomics Platform"/>
            <consortium name="The Broad Institute Genome Sequencing Center for Infectious Disease"/>
            <person name="Wu L."/>
            <person name="Ma J."/>
        </authorList>
    </citation>
    <scope>NUCLEOTIDE SEQUENCE [LARGE SCALE GENOMIC DNA]</scope>
    <source>
        <strain evidence="2">CCUG 55995</strain>
    </source>
</reference>
<protein>
    <recommendedName>
        <fullName evidence="3">Transposase</fullName>
    </recommendedName>
</protein>
<dbReference type="RefSeq" id="WP_380061560.1">
    <property type="nucleotide sequence ID" value="NZ_JBHSEI010000006.1"/>
</dbReference>
<name>A0ABV9I9F5_9DEIO</name>
<evidence type="ECO:0000313" key="1">
    <source>
        <dbReference type="EMBL" id="MFC4638551.1"/>
    </source>
</evidence>
<sequence>MTDSRPLPARPAELTSDLRKTVQFAKPTCLERRALAMLEEVGLKLTTSVT</sequence>
<keyword evidence="2" id="KW-1185">Reference proteome</keyword>
<gene>
    <name evidence="1" type="ORF">ACFO0D_09370</name>
</gene>